<dbReference type="Gene3D" id="3.40.190.290">
    <property type="match status" value="1"/>
</dbReference>
<dbReference type="InterPro" id="IPR000847">
    <property type="entry name" value="LysR_HTH_N"/>
</dbReference>
<keyword evidence="2" id="KW-0805">Transcription regulation</keyword>
<evidence type="ECO:0000256" key="4">
    <source>
        <dbReference type="ARBA" id="ARBA00023163"/>
    </source>
</evidence>
<dbReference type="OrthoDB" id="8594260at2"/>
<evidence type="ECO:0000256" key="1">
    <source>
        <dbReference type="ARBA" id="ARBA00009437"/>
    </source>
</evidence>
<evidence type="ECO:0000259" key="5">
    <source>
        <dbReference type="PROSITE" id="PS50931"/>
    </source>
</evidence>
<dbReference type="InterPro" id="IPR036390">
    <property type="entry name" value="WH_DNA-bd_sf"/>
</dbReference>
<evidence type="ECO:0000313" key="6">
    <source>
        <dbReference type="EMBL" id="KKB64294.1"/>
    </source>
</evidence>
<dbReference type="STRING" id="28092.WM40_07500"/>
<dbReference type="Proteomes" id="UP000033618">
    <property type="component" value="Unassembled WGS sequence"/>
</dbReference>
<organism evidence="6 7">
    <name type="scientific">Robbsia andropogonis</name>
    <dbReference type="NCBI Taxonomy" id="28092"/>
    <lineage>
        <taxon>Bacteria</taxon>
        <taxon>Pseudomonadati</taxon>
        <taxon>Pseudomonadota</taxon>
        <taxon>Betaproteobacteria</taxon>
        <taxon>Burkholderiales</taxon>
        <taxon>Burkholderiaceae</taxon>
        <taxon>Robbsia</taxon>
    </lineage>
</organism>
<dbReference type="Gene3D" id="1.10.10.10">
    <property type="entry name" value="Winged helix-like DNA-binding domain superfamily/Winged helix DNA-binding domain"/>
    <property type="match status" value="1"/>
</dbReference>
<dbReference type="AlphaFoldDB" id="A0A0F5K341"/>
<dbReference type="Pfam" id="PF00126">
    <property type="entry name" value="HTH_1"/>
    <property type="match status" value="1"/>
</dbReference>
<dbReference type="SUPFAM" id="SSF46785">
    <property type="entry name" value="Winged helix' DNA-binding domain"/>
    <property type="match status" value="1"/>
</dbReference>
<feature type="domain" description="HTH lysR-type" evidence="5">
    <location>
        <begin position="5"/>
        <end position="62"/>
    </location>
</feature>
<name>A0A0F5K341_9BURK</name>
<keyword evidence="4" id="KW-0804">Transcription</keyword>
<dbReference type="GO" id="GO:0003677">
    <property type="term" value="F:DNA binding"/>
    <property type="evidence" value="ECO:0007669"/>
    <property type="project" value="UniProtKB-KW"/>
</dbReference>
<evidence type="ECO:0000256" key="2">
    <source>
        <dbReference type="ARBA" id="ARBA00023015"/>
    </source>
</evidence>
<proteinExistence type="inferred from homology"/>
<keyword evidence="3" id="KW-0238">DNA-binding</keyword>
<dbReference type="InterPro" id="IPR050950">
    <property type="entry name" value="HTH-type_LysR_regulators"/>
</dbReference>
<dbReference type="InterPro" id="IPR036388">
    <property type="entry name" value="WH-like_DNA-bd_sf"/>
</dbReference>
<dbReference type="GO" id="GO:0005829">
    <property type="term" value="C:cytosol"/>
    <property type="evidence" value="ECO:0007669"/>
    <property type="project" value="TreeGrafter"/>
</dbReference>
<dbReference type="InterPro" id="IPR005119">
    <property type="entry name" value="LysR_subst-bd"/>
</dbReference>
<dbReference type="GO" id="GO:0003700">
    <property type="term" value="F:DNA-binding transcription factor activity"/>
    <property type="evidence" value="ECO:0007669"/>
    <property type="project" value="InterPro"/>
</dbReference>
<accession>A0A0F5K341</accession>
<evidence type="ECO:0000313" key="7">
    <source>
        <dbReference type="Proteomes" id="UP000033618"/>
    </source>
</evidence>
<dbReference type="EMBL" id="LAQU01000005">
    <property type="protein sequence ID" value="KKB64294.1"/>
    <property type="molecule type" value="Genomic_DNA"/>
</dbReference>
<keyword evidence="7" id="KW-1185">Reference proteome</keyword>
<dbReference type="PANTHER" id="PTHR30419">
    <property type="entry name" value="HTH-TYPE TRANSCRIPTIONAL REGULATOR YBHD"/>
    <property type="match status" value="1"/>
</dbReference>
<dbReference type="PATRIC" id="fig|28092.6.peg.1776"/>
<gene>
    <name evidence="6" type="ORF">WM40_07500</name>
</gene>
<sequence>MPEQLTESRIIYLFEAVRCGTIRAAADWLNVAPSAISRQISLLEAELGTSLIERHARGVKPTEAGELVVGYFREQLAHRDDLLSQLQALSGLRTGHVNVVLGEGFVSDVLFGPMPVFCKQFPNIAVNLDMAGTNEVVRRISEDEGEIGLVYNPPTDPKIVSRAVCTQPMMAIVGPAFRWPDPAKPMTIQTLATYPLAVTHPSYGTRQMLQAVEYAEKITFRLGVTTNSIDILKQFVKSGLGLTVLPPFAVSSEMDAGELRAIPLDHPLLMNGQAHLITRVGRKLSVASNRMLQTMNTHLRAFRDAR</sequence>
<reference evidence="6 7" key="1">
    <citation type="submission" date="2015-03" db="EMBL/GenBank/DDBJ databases">
        <title>Draft Genome Sequence of Burkholderia andropogonis type strain ICMP2807, isolated from Sorghum bicolor.</title>
        <authorList>
            <person name="Lopes-Santos L."/>
            <person name="Castro D.B."/>
            <person name="Ottoboni L.M."/>
            <person name="Park D."/>
            <person name="Weirc B.S."/>
            <person name="Destefano S.A."/>
        </authorList>
    </citation>
    <scope>NUCLEOTIDE SEQUENCE [LARGE SCALE GENOMIC DNA]</scope>
    <source>
        <strain evidence="6 7">ICMP2807</strain>
    </source>
</reference>
<dbReference type="PANTHER" id="PTHR30419:SF8">
    <property type="entry name" value="NITROGEN ASSIMILATION TRANSCRIPTIONAL ACTIVATOR-RELATED"/>
    <property type="match status" value="1"/>
</dbReference>
<comment type="caution">
    <text evidence="6">The sequence shown here is derived from an EMBL/GenBank/DDBJ whole genome shotgun (WGS) entry which is preliminary data.</text>
</comment>
<comment type="similarity">
    <text evidence="1">Belongs to the LysR transcriptional regulatory family.</text>
</comment>
<protein>
    <submittedName>
        <fullName evidence="6">LysR family transcriptional regulator</fullName>
    </submittedName>
</protein>
<dbReference type="SUPFAM" id="SSF53850">
    <property type="entry name" value="Periplasmic binding protein-like II"/>
    <property type="match status" value="1"/>
</dbReference>
<dbReference type="RefSeq" id="WP_024904406.1">
    <property type="nucleotide sequence ID" value="NZ_CADFGU010000003.1"/>
</dbReference>
<dbReference type="Pfam" id="PF03466">
    <property type="entry name" value="LysR_substrate"/>
    <property type="match status" value="1"/>
</dbReference>
<evidence type="ECO:0000256" key="3">
    <source>
        <dbReference type="ARBA" id="ARBA00023125"/>
    </source>
</evidence>
<dbReference type="PROSITE" id="PS50931">
    <property type="entry name" value="HTH_LYSR"/>
    <property type="match status" value="1"/>
</dbReference>